<reference evidence="2 3" key="1">
    <citation type="submission" date="2019-05" db="EMBL/GenBank/DDBJ databases">
        <authorList>
            <person name="Qu J.-H."/>
        </authorList>
    </citation>
    <scope>NUCLEOTIDE SEQUENCE [LARGE SCALE GENOMIC DNA]</scope>
    <source>
        <strain evidence="2 3">NS28</strain>
    </source>
</reference>
<dbReference type="Proteomes" id="UP000323994">
    <property type="component" value="Unassembled WGS sequence"/>
</dbReference>
<keyword evidence="3" id="KW-1185">Reference proteome</keyword>
<dbReference type="PANTHER" id="PTHR30441:SF8">
    <property type="entry name" value="DUF748 DOMAIN-CONTAINING PROTEIN"/>
    <property type="match status" value="1"/>
</dbReference>
<dbReference type="GO" id="GO:0090313">
    <property type="term" value="P:regulation of protein targeting to membrane"/>
    <property type="evidence" value="ECO:0007669"/>
    <property type="project" value="TreeGrafter"/>
</dbReference>
<name>A0A5M8QV98_9BACT</name>
<feature type="region of interest" description="Disordered" evidence="1">
    <location>
        <begin position="811"/>
        <end position="830"/>
    </location>
</feature>
<dbReference type="InterPro" id="IPR052894">
    <property type="entry name" value="AsmA-related"/>
</dbReference>
<sequence>MFARILKIFGIVALCAFFLFGAVEIWVYRNKEKFFRTVQEMVNENLNGHLEIEDFKFRPFKGQFGLNFTMENVRLTDSLYQIHKKPFLEAEYMQVALDLQNFYKGDIKIKNLILQNGSLKMFVQKDGYSNMTIFRSSPQDSAINRDVGHRDGIVKKLGNLRFINFAVSYSDSVKEKYYGALFHDAVNITNVTDTATNARFTGSVFFNGLTFKPRKGGFLVRQEAMLDLALSYNENTKKLLIAPSSLESATHDKIGINGEFDFSDTTRAFKLSFGVKKIAVKNALPLLTRRLREQLDSIGIQANVDTQVKIDGKLNGEQPRVDVFFKTEPFKYELPVGVLRNMQTTGHFTNQADTTQFPSIYNSRITAPNVIGMFEKIPFKFSLAVTNFFNPVAKLDGVVSADSSNMNELLDPVRYRFRNGTAKIDFHFDGSLKNFYDPKKERFNGKLSGKVALNNISMDYLPRQVRLAKIKGDFTFNEKVLVFPAISVFDGQNMMYFQGTVVDLVPYLFGSPRLLTANVNINIPTWKLNWLETLLAPRKTTVRRKKKLKLSELLDEAIDQMQIVAKLDSKNLKYRNFNAKDVKGQFTIKNNAVSIEYFMMKAFGKGSVRVSGEMDNSGASPLPRLAVRGNIKNADVHSVFYSFDNFGQKTFTHDNLKGILSTDFNFESRLNNNVRLVPSTMKGNLRIDFTNGYIINFEPFMKMKRLIFKKRNFERVKFAPIRTDFILKGQEIEIQPMEIESNVLTLYIDGIYSFGTKTDINIQIPLSNLKKRDSTYVLDPNNEEKKDGSKIFLRAIDENGEVNIKLAFRKKKDKEKDKDKDDNQPEEIEK</sequence>
<evidence type="ECO:0000313" key="2">
    <source>
        <dbReference type="EMBL" id="KAA6440187.1"/>
    </source>
</evidence>
<comment type="caution">
    <text evidence="2">The sequence shown here is derived from an EMBL/GenBank/DDBJ whole genome shotgun (WGS) entry which is preliminary data.</text>
</comment>
<feature type="compositionally biased region" description="Basic and acidic residues" evidence="1">
    <location>
        <begin position="814"/>
        <end position="823"/>
    </location>
</feature>
<protein>
    <submittedName>
        <fullName evidence="2">Uncharacterized protein</fullName>
    </submittedName>
</protein>
<dbReference type="OrthoDB" id="1489065at2"/>
<dbReference type="EMBL" id="VBSN01000027">
    <property type="protein sequence ID" value="KAA6440187.1"/>
    <property type="molecule type" value="Genomic_DNA"/>
</dbReference>
<evidence type="ECO:0000256" key="1">
    <source>
        <dbReference type="SAM" id="MobiDB-lite"/>
    </source>
</evidence>
<gene>
    <name evidence="2" type="ORF">FEM33_06155</name>
</gene>
<dbReference type="RefSeq" id="WP_139011211.1">
    <property type="nucleotide sequence ID" value="NZ_VBSN01000027.1"/>
</dbReference>
<dbReference type="GO" id="GO:0005886">
    <property type="term" value="C:plasma membrane"/>
    <property type="evidence" value="ECO:0007669"/>
    <property type="project" value="TreeGrafter"/>
</dbReference>
<accession>A0A5M8QV98</accession>
<organism evidence="2 3">
    <name type="scientific">Dyadobacter flavalbus</name>
    <dbReference type="NCBI Taxonomy" id="2579942"/>
    <lineage>
        <taxon>Bacteria</taxon>
        <taxon>Pseudomonadati</taxon>
        <taxon>Bacteroidota</taxon>
        <taxon>Cytophagia</taxon>
        <taxon>Cytophagales</taxon>
        <taxon>Spirosomataceae</taxon>
        <taxon>Dyadobacter</taxon>
    </lineage>
</organism>
<dbReference type="AlphaFoldDB" id="A0A5M8QV98"/>
<dbReference type="PANTHER" id="PTHR30441">
    <property type="entry name" value="DUF748 DOMAIN-CONTAINING PROTEIN"/>
    <property type="match status" value="1"/>
</dbReference>
<evidence type="ECO:0000313" key="3">
    <source>
        <dbReference type="Proteomes" id="UP000323994"/>
    </source>
</evidence>
<proteinExistence type="predicted"/>